<sequence>MCSGGGVNPTATIKVVMLLAWISVHDHVDGGKLRELAKEIGCSKKEALGILVSMWLWGLKNADRTGKLRSCDKNDIAEEVTKGISDGLDPHRIVDNLISQHWIDEMEDGSLYLHDWDVWQEQWYKFLSTKEYDAERKRKERARKKAEAQKAENLPESPQESPQESPSDSPPDSPPDNPPEKPKKAKKPAKKKPEKKQYADFVSLTEDEYGKLVYGYGQRAADKFVEVLNLYKGSTGKTYRSDYMTILNWVISKVEKENPGIIQRPAPDIPASNKQSEDSNPFGQWKE</sequence>
<organism evidence="2 3">
    <name type="scientific">Faecalicatena contorta</name>
    <dbReference type="NCBI Taxonomy" id="39482"/>
    <lineage>
        <taxon>Bacteria</taxon>
        <taxon>Bacillati</taxon>
        <taxon>Bacillota</taxon>
        <taxon>Clostridia</taxon>
        <taxon>Lachnospirales</taxon>
        <taxon>Lachnospiraceae</taxon>
        <taxon>Faecalicatena</taxon>
    </lineage>
</organism>
<feature type="compositionally biased region" description="Low complexity" evidence="1">
    <location>
        <begin position="151"/>
        <end position="167"/>
    </location>
</feature>
<feature type="region of interest" description="Disordered" evidence="1">
    <location>
        <begin position="140"/>
        <end position="198"/>
    </location>
</feature>
<feature type="compositionally biased region" description="Pro residues" evidence="1">
    <location>
        <begin position="168"/>
        <end position="177"/>
    </location>
</feature>
<accession>A0A173Z6C3</accession>
<evidence type="ECO:0000313" key="2">
    <source>
        <dbReference type="EMBL" id="CUN71427.1"/>
    </source>
</evidence>
<dbReference type="STRING" id="39482.ERS852491_00312"/>
<gene>
    <name evidence="2" type="ORF">ERS852491_00312</name>
</gene>
<feature type="compositionally biased region" description="Polar residues" evidence="1">
    <location>
        <begin position="272"/>
        <end position="287"/>
    </location>
</feature>
<reference evidence="2 3" key="1">
    <citation type="submission" date="2015-09" db="EMBL/GenBank/DDBJ databases">
        <authorList>
            <consortium name="Pathogen Informatics"/>
        </authorList>
    </citation>
    <scope>NUCLEOTIDE SEQUENCE [LARGE SCALE GENOMIC DNA]</scope>
    <source>
        <strain evidence="2 3">2789STDY5834876</strain>
    </source>
</reference>
<evidence type="ECO:0000256" key="1">
    <source>
        <dbReference type="SAM" id="MobiDB-lite"/>
    </source>
</evidence>
<dbReference type="Proteomes" id="UP000095544">
    <property type="component" value="Unassembled WGS sequence"/>
</dbReference>
<proteinExistence type="predicted"/>
<dbReference type="EMBL" id="CYZU01000002">
    <property type="protein sequence ID" value="CUN71427.1"/>
    <property type="molecule type" value="Genomic_DNA"/>
</dbReference>
<feature type="compositionally biased region" description="Basic residues" evidence="1">
    <location>
        <begin position="183"/>
        <end position="194"/>
    </location>
</feature>
<evidence type="ECO:0000313" key="3">
    <source>
        <dbReference type="Proteomes" id="UP000095544"/>
    </source>
</evidence>
<feature type="region of interest" description="Disordered" evidence="1">
    <location>
        <begin position="261"/>
        <end position="287"/>
    </location>
</feature>
<dbReference type="AlphaFoldDB" id="A0A173Z6C3"/>
<protein>
    <submittedName>
        <fullName evidence="2">Uncharacterized protein</fullName>
    </submittedName>
</protein>
<name>A0A173Z6C3_9FIRM</name>